<evidence type="ECO:0000313" key="7">
    <source>
        <dbReference type="EMBL" id="CAL1283304.1"/>
    </source>
</evidence>
<keyword evidence="4 5" id="KW-0472">Membrane</keyword>
<dbReference type="Gene3D" id="1.20.1250.20">
    <property type="entry name" value="MFS general substrate transporter like domains"/>
    <property type="match status" value="1"/>
</dbReference>
<name>A0AAV2AJ97_9ARAC</name>
<reference evidence="7 8" key="1">
    <citation type="submission" date="2024-04" db="EMBL/GenBank/DDBJ databases">
        <authorList>
            <person name="Rising A."/>
            <person name="Reimegard J."/>
            <person name="Sonavane S."/>
            <person name="Akerstrom W."/>
            <person name="Nylinder S."/>
            <person name="Hedman E."/>
            <person name="Kallberg Y."/>
        </authorList>
    </citation>
    <scope>NUCLEOTIDE SEQUENCE [LARGE SCALE GENOMIC DNA]</scope>
</reference>
<dbReference type="Pfam" id="PF00083">
    <property type="entry name" value="Sugar_tr"/>
    <property type="match status" value="1"/>
</dbReference>
<proteinExistence type="predicted"/>
<dbReference type="PROSITE" id="PS50850">
    <property type="entry name" value="MFS"/>
    <property type="match status" value="1"/>
</dbReference>
<dbReference type="EMBL" id="CAXIEN010000166">
    <property type="protein sequence ID" value="CAL1283304.1"/>
    <property type="molecule type" value="Genomic_DNA"/>
</dbReference>
<feature type="transmembrane region" description="Helical" evidence="5">
    <location>
        <begin position="113"/>
        <end position="133"/>
    </location>
</feature>
<feature type="transmembrane region" description="Helical" evidence="5">
    <location>
        <begin position="349"/>
        <end position="372"/>
    </location>
</feature>
<dbReference type="Proteomes" id="UP001497382">
    <property type="component" value="Unassembled WGS sequence"/>
</dbReference>
<dbReference type="SUPFAM" id="SSF103473">
    <property type="entry name" value="MFS general substrate transporter"/>
    <property type="match status" value="1"/>
</dbReference>
<evidence type="ECO:0000256" key="5">
    <source>
        <dbReference type="SAM" id="Phobius"/>
    </source>
</evidence>
<feature type="transmembrane region" description="Helical" evidence="5">
    <location>
        <begin position="58"/>
        <end position="79"/>
    </location>
</feature>
<sequence>MAKTVFMLGILFGSLINGQLSDRFGRRKIVIFCIILFLIFGFLTLLSTNIIIFLVCRFVLAFGITSVFVISPAILSEIVSFEYRTIYCFTYGRGLALTLMLTPLIAWLIPNWFWLHLIFTLPWISLLCVHWFLPETPGWLLANGKFSELEELLLYAAKKNRKDMQKAKGEISDYIAHHSQEKLMKENKDEKASVLGLLRPTMRKNTIIIFFCWFINSYNYYLLSWNTNDFGGDPYWSFFFTGLVEFPEMIIYIFLCRRVGNRWGLAIANVMSGIFLVALVCIPADKVWLKILFSVCGIFFSTASFDTNYVYTSELFPTVMRNAALGSGSTVARIGALLAPFVHQLGDMTYPWVPIAVPGVLSIMSGFLILLLPETKGKTLSDTFTQEEVKKVPVIKNRNEL</sequence>
<dbReference type="PANTHER" id="PTHR24064">
    <property type="entry name" value="SOLUTE CARRIER FAMILY 22 MEMBER"/>
    <property type="match status" value="1"/>
</dbReference>
<feature type="transmembrane region" description="Helical" evidence="5">
    <location>
        <begin position="86"/>
        <end position="107"/>
    </location>
</feature>
<comment type="caution">
    <text evidence="7">The sequence shown here is derived from an EMBL/GenBank/DDBJ whole genome shotgun (WGS) entry which is preliminary data.</text>
</comment>
<feature type="transmembrane region" description="Helical" evidence="5">
    <location>
        <begin position="29"/>
        <end position="52"/>
    </location>
</feature>
<keyword evidence="2 5" id="KW-0812">Transmembrane</keyword>
<comment type="subcellular location">
    <subcellularLocation>
        <location evidence="1">Membrane</location>
        <topology evidence="1">Multi-pass membrane protein</topology>
    </subcellularLocation>
</comment>
<evidence type="ECO:0000256" key="3">
    <source>
        <dbReference type="ARBA" id="ARBA00022989"/>
    </source>
</evidence>
<accession>A0AAV2AJ97</accession>
<evidence type="ECO:0000256" key="2">
    <source>
        <dbReference type="ARBA" id="ARBA00022692"/>
    </source>
</evidence>
<dbReference type="AlphaFoldDB" id="A0AAV2AJ97"/>
<keyword evidence="3 5" id="KW-1133">Transmembrane helix</keyword>
<feature type="transmembrane region" description="Helical" evidence="5">
    <location>
        <begin position="206"/>
        <end position="223"/>
    </location>
</feature>
<evidence type="ECO:0000313" key="8">
    <source>
        <dbReference type="Proteomes" id="UP001497382"/>
    </source>
</evidence>
<organism evidence="7 8">
    <name type="scientific">Larinioides sclopetarius</name>
    <dbReference type="NCBI Taxonomy" id="280406"/>
    <lineage>
        <taxon>Eukaryota</taxon>
        <taxon>Metazoa</taxon>
        <taxon>Ecdysozoa</taxon>
        <taxon>Arthropoda</taxon>
        <taxon>Chelicerata</taxon>
        <taxon>Arachnida</taxon>
        <taxon>Araneae</taxon>
        <taxon>Araneomorphae</taxon>
        <taxon>Entelegynae</taxon>
        <taxon>Araneoidea</taxon>
        <taxon>Araneidae</taxon>
        <taxon>Larinioides</taxon>
    </lineage>
</organism>
<dbReference type="InterPro" id="IPR005828">
    <property type="entry name" value="MFS_sugar_transport-like"/>
</dbReference>
<evidence type="ECO:0000256" key="1">
    <source>
        <dbReference type="ARBA" id="ARBA00004141"/>
    </source>
</evidence>
<protein>
    <recommendedName>
        <fullName evidence="6">Major facilitator superfamily (MFS) profile domain-containing protein</fullName>
    </recommendedName>
</protein>
<dbReference type="GO" id="GO:0016020">
    <property type="term" value="C:membrane"/>
    <property type="evidence" value="ECO:0007669"/>
    <property type="project" value="UniProtKB-SubCell"/>
</dbReference>
<dbReference type="InterPro" id="IPR036259">
    <property type="entry name" value="MFS_trans_sf"/>
</dbReference>
<evidence type="ECO:0000256" key="4">
    <source>
        <dbReference type="ARBA" id="ARBA00023136"/>
    </source>
</evidence>
<keyword evidence="8" id="KW-1185">Reference proteome</keyword>
<evidence type="ECO:0000259" key="6">
    <source>
        <dbReference type="PROSITE" id="PS50850"/>
    </source>
</evidence>
<dbReference type="GO" id="GO:0022857">
    <property type="term" value="F:transmembrane transporter activity"/>
    <property type="evidence" value="ECO:0007669"/>
    <property type="project" value="InterPro"/>
</dbReference>
<gene>
    <name evidence="7" type="ORF">LARSCL_LOCUS12518</name>
</gene>
<feature type="domain" description="Major facilitator superfamily (MFS) profile" evidence="6">
    <location>
        <begin position="1"/>
        <end position="376"/>
    </location>
</feature>
<feature type="transmembrane region" description="Helical" evidence="5">
    <location>
        <begin position="263"/>
        <end position="285"/>
    </location>
</feature>
<feature type="transmembrane region" description="Helical" evidence="5">
    <location>
        <begin position="235"/>
        <end position="256"/>
    </location>
</feature>
<dbReference type="InterPro" id="IPR020846">
    <property type="entry name" value="MFS_dom"/>
</dbReference>